<accession>E3QP73</accession>
<evidence type="ECO:0000256" key="6">
    <source>
        <dbReference type="SAM" id="Phobius"/>
    </source>
</evidence>
<reference evidence="8" key="1">
    <citation type="journal article" date="2012" name="Nat. Genet.">
        <title>Lifestyle transitions in plant pathogenic Colletotrichum fungi deciphered by genome and transcriptome analyses.</title>
        <authorList>
            <person name="O'Connell R.J."/>
            <person name="Thon M.R."/>
            <person name="Hacquard S."/>
            <person name="Amyotte S.G."/>
            <person name="Kleemann J."/>
            <person name="Torres M.F."/>
            <person name="Damm U."/>
            <person name="Buiate E.A."/>
            <person name="Epstein L."/>
            <person name="Alkan N."/>
            <person name="Altmueller J."/>
            <person name="Alvarado-Balderrama L."/>
            <person name="Bauser C.A."/>
            <person name="Becker C."/>
            <person name="Birren B.W."/>
            <person name="Chen Z."/>
            <person name="Choi J."/>
            <person name="Crouch J.A."/>
            <person name="Duvick J.P."/>
            <person name="Farman M.A."/>
            <person name="Gan P."/>
            <person name="Heiman D."/>
            <person name="Henrissat B."/>
            <person name="Howard R.J."/>
            <person name="Kabbage M."/>
            <person name="Koch C."/>
            <person name="Kracher B."/>
            <person name="Kubo Y."/>
            <person name="Law A.D."/>
            <person name="Lebrun M.-H."/>
            <person name="Lee Y.-H."/>
            <person name="Miyara I."/>
            <person name="Moore N."/>
            <person name="Neumann U."/>
            <person name="Nordstroem K."/>
            <person name="Panaccione D.G."/>
            <person name="Panstruga R."/>
            <person name="Place M."/>
            <person name="Proctor R.H."/>
            <person name="Prusky D."/>
            <person name="Rech G."/>
            <person name="Reinhardt R."/>
            <person name="Rollins J.A."/>
            <person name="Rounsley S."/>
            <person name="Schardl C.L."/>
            <person name="Schwartz D.C."/>
            <person name="Shenoy N."/>
            <person name="Shirasu K."/>
            <person name="Sikhakolli U.R."/>
            <person name="Stueber K."/>
            <person name="Sukno S.A."/>
            <person name="Sweigard J.A."/>
            <person name="Takano Y."/>
            <person name="Takahara H."/>
            <person name="Trail F."/>
            <person name="van der Does H.C."/>
            <person name="Voll L.M."/>
            <person name="Will I."/>
            <person name="Young S."/>
            <person name="Zeng Q."/>
            <person name="Zhang J."/>
            <person name="Zhou S."/>
            <person name="Dickman M.B."/>
            <person name="Schulze-Lefert P."/>
            <person name="Ver Loren van Themaat E."/>
            <person name="Ma L.-J."/>
            <person name="Vaillancourt L.J."/>
        </authorList>
    </citation>
    <scope>NUCLEOTIDE SEQUENCE [LARGE SCALE GENOMIC DNA]</scope>
    <source>
        <strain evidence="8">M1.001 / M2 / FGSC 10212</strain>
    </source>
</reference>
<dbReference type="Proteomes" id="UP000008782">
    <property type="component" value="Unassembled WGS sequence"/>
</dbReference>
<gene>
    <name evidence="7" type="ORF">GLRG_07805</name>
</gene>
<evidence type="ECO:0000256" key="5">
    <source>
        <dbReference type="ARBA" id="ARBA00023136"/>
    </source>
</evidence>
<keyword evidence="3 6" id="KW-0812">Transmembrane</keyword>
<evidence type="ECO:0000313" key="7">
    <source>
        <dbReference type="EMBL" id="EFQ32661.1"/>
    </source>
</evidence>
<comment type="subcellular location">
    <subcellularLocation>
        <location evidence="1">Membrane</location>
        <topology evidence="1">Multi-pass membrane protein</topology>
    </subcellularLocation>
</comment>
<feature type="transmembrane region" description="Helical" evidence="6">
    <location>
        <begin position="93"/>
        <end position="111"/>
    </location>
</feature>
<feature type="transmembrane region" description="Helical" evidence="6">
    <location>
        <begin position="6"/>
        <end position="27"/>
    </location>
</feature>
<evidence type="ECO:0000313" key="8">
    <source>
        <dbReference type="Proteomes" id="UP000008782"/>
    </source>
</evidence>
<feature type="transmembrane region" description="Helical" evidence="6">
    <location>
        <begin position="65"/>
        <end position="86"/>
    </location>
</feature>
<dbReference type="SUPFAM" id="SSF103473">
    <property type="entry name" value="MFS general substrate transporter"/>
    <property type="match status" value="1"/>
</dbReference>
<dbReference type="GO" id="GO:0022857">
    <property type="term" value="F:transmembrane transporter activity"/>
    <property type="evidence" value="ECO:0007669"/>
    <property type="project" value="TreeGrafter"/>
</dbReference>
<dbReference type="EMBL" id="GG697364">
    <property type="protein sequence ID" value="EFQ32661.1"/>
    <property type="molecule type" value="Genomic_DNA"/>
</dbReference>
<keyword evidence="4 6" id="KW-1133">Transmembrane helix</keyword>
<dbReference type="AlphaFoldDB" id="E3QP73"/>
<name>E3QP73_COLGM</name>
<evidence type="ECO:0000256" key="3">
    <source>
        <dbReference type="ARBA" id="ARBA00022692"/>
    </source>
</evidence>
<dbReference type="InterPro" id="IPR036259">
    <property type="entry name" value="MFS_trans_sf"/>
</dbReference>
<dbReference type="RefSeq" id="XP_008096681.1">
    <property type="nucleotide sequence ID" value="XM_008098490.1"/>
</dbReference>
<dbReference type="HOGENOM" id="CLU_2026554_0_0_1"/>
<dbReference type="PANTHER" id="PTHR43791">
    <property type="entry name" value="PERMEASE-RELATED"/>
    <property type="match status" value="1"/>
</dbReference>
<keyword evidence="5 6" id="KW-0472">Membrane</keyword>
<dbReference type="GO" id="GO:0016020">
    <property type="term" value="C:membrane"/>
    <property type="evidence" value="ECO:0007669"/>
    <property type="project" value="UniProtKB-SubCell"/>
</dbReference>
<dbReference type="Gene3D" id="1.20.1250.20">
    <property type="entry name" value="MFS general substrate transporter like domains"/>
    <property type="match status" value="1"/>
</dbReference>
<organism evidence="8">
    <name type="scientific">Colletotrichum graminicola (strain M1.001 / M2 / FGSC 10212)</name>
    <name type="common">Maize anthracnose fungus</name>
    <name type="synonym">Glomerella graminicola</name>
    <dbReference type="NCBI Taxonomy" id="645133"/>
    <lineage>
        <taxon>Eukaryota</taxon>
        <taxon>Fungi</taxon>
        <taxon>Dikarya</taxon>
        <taxon>Ascomycota</taxon>
        <taxon>Pezizomycotina</taxon>
        <taxon>Sordariomycetes</taxon>
        <taxon>Hypocreomycetidae</taxon>
        <taxon>Glomerellales</taxon>
        <taxon>Glomerellaceae</taxon>
        <taxon>Colletotrichum</taxon>
        <taxon>Colletotrichum graminicola species complex</taxon>
    </lineage>
</organism>
<sequence>MRIYPFAFLYVVDQTPAYLIYFIPVVLRNMGYTSVSAQWTTVPIWASGAVLMVLASYASDRYSAHRAHIIICMSVCMAACVVCLTGRNDQVRYAMLCFYIGGIFAAVSQMSNWTTNTFSLFE</sequence>
<keyword evidence="2" id="KW-0813">Transport</keyword>
<evidence type="ECO:0000256" key="4">
    <source>
        <dbReference type="ARBA" id="ARBA00022989"/>
    </source>
</evidence>
<evidence type="ECO:0000256" key="2">
    <source>
        <dbReference type="ARBA" id="ARBA00022448"/>
    </source>
</evidence>
<dbReference type="VEuPathDB" id="FungiDB:GLRG_07805"/>
<protein>
    <recommendedName>
        <fullName evidence="9">Major facilitator superfamily transporter</fullName>
    </recommendedName>
</protein>
<evidence type="ECO:0008006" key="9">
    <source>
        <dbReference type="Google" id="ProtNLM"/>
    </source>
</evidence>
<evidence type="ECO:0000256" key="1">
    <source>
        <dbReference type="ARBA" id="ARBA00004141"/>
    </source>
</evidence>
<dbReference type="PANTHER" id="PTHR43791:SF36">
    <property type="entry name" value="TRANSPORTER, PUTATIVE (AFU_ORTHOLOGUE AFUA_6G08340)-RELATED"/>
    <property type="match status" value="1"/>
</dbReference>
<keyword evidence="8" id="KW-1185">Reference proteome</keyword>
<dbReference type="GeneID" id="24413170"/>
<dbReference type="OrthoDB" id="2985014at2759"/>
<proteinExistence type="predicted"/>
<feature type="transmembrane region" description="Helical" evidence="6">
    <location>
        <begin position="39"/>
        <end position="59"/>
    </location>
</feature>